<sequence>MVATLLNHLKLYMEREVDYFDFIDPDMLTIDELKEIAGRIKYLEPIRLYYLVPGSNLEDGIIDIQDERDVKEMLNHLPKKRLLQLYLIASNDDSPSEREWTSSNEKEHVIGVGTSKQWKYTIEYFVKHDYDSSEKGSMYDSNYSSSYEDERSYEQTIDKKVKAMGWGSCNSVKNHVEIEDKGQDKQVVQDMDDPKFTIEMLFANKNEFRRAIRTHEIKEMRDVQFKKHDLMRVRAKCHPEGWKWVTVEPVQLPTQTQQEHQLGTLEGLFESQKDRIANLEVGTVRSFQPIVGIVGPNHQGVLHPLFTADIVPNLLNANNTSLFTRRRINIRYPPTRTKEAIKYMKSYWHCYSAPRATIPEHPLIYQEDSDSD</sequence>
<dbReference type="AlphaFoldDB" id="A0ABD2XWS5"/>
<reference evidence="3 4" key="1">
    <citation type="submission" date="2024-11" db="EMBL/GenBank/DDBJ databases">
        <title>A near-complete genome assembly of Cinchona calisaya.</title>
        <authorList>
            <person name="Lian D.C."/>
            <person name="Zhao X.W."/>
            <person name="Wei L."/>
        </authorList>
    </citation>
    <scope>NUCLEOTIDE SEQUENCE [LARGE SCALE GENOMIC DNA]</scope>
    <source>
        <tissue evidence="3">Nenye</tissue>
    </source>
</reference>
<dbReference type="InterPro" id="IPR058594">
    <property type="entry name" value="PB1-like_dom_pln"/>
</dbReference>
<dbReference type="EMBL" id="JBJUIK010000017">
    <property type="protein sequence ID" value="KAL3498680.1"/>
    <property type="molecule type" value="Genomic_DNA"/>
</dbReference>
<dbReference type="Proteomes" id="UP001630127">
    <property type="component" value="Unassembled WGS sequence"/>
</dbReference>
<organism evidence="3 4">
    <name type="scientific">Cinchona calisaya</name>
    <dbReference type="NCBI Taxonomy" id="153742"/>
    <lineage>
        <taxon>Eukaryota</taxon>
        <taxon>Viridiplantae</taxon>
        <taxon>Streptophyta</taxon>
        <taxon>Embryophyta</taxon>
        <taxon>Tracheophyta</taxon>
        <taxon>Spermatophyta</taxon>
        <taxon>Magnoliopsida</taxon>
        <taxon>eudicotyledons</taxon>
        <taxon>Gunneridae</taxon>
        <taxon>Pentapetalae</taxon>
        <taxon>asterids</taxon>
        <taxon>lamiids</taxon>
        <taxon>Gentianales</taxon>
        <taxon>Rubiaceae</taxon>
        <taxon>Cinchonoideae</taxon>
        <taxon>Cinchoneae</taxon>
        <taxon>Cinchona</taxon>
    </lineage>
</organism>
<protein>
    <recommendedName>
        <fullName evidence="5">PB1 domain-containing protein</fullName>
    </recommendedName>
</protein>
<comment type="caution">
    <text evidence="3">The sequence shown here is derived from an EMBL/GenBank/DDBJ whole genome shotgun (WGS) entry which is preliminary data.</text>
</comment>
<evidence type="ECO:0000259" key="2">
    <source>
        <dbReference type="Pfam" id="PF26130"/>
    </source>
</evidence>
<dbReference type="InterPro" id="IPR004332">
    <property type="entry name" value="Transposase_MuDR"/>
</dbReference>
<accession>A0ABD2XWS5</accession>
<dbReference type="Pfam" id="PF03108">
    <property type="entry name" value="DBD_Tnp_Mut"/>
    <property type="match status" value="1"/>
</dbReference>
<evidence type="ECO:0000313" key="4">
    <source>
        <dbReference type="Proteomes" id="UP001630127"/>
    </source>
</evidence>
<evidence type="ECO:0008006" key="5">
    <source>
        <dbReference type="Google" id="ProtNLM"/>
    </source>
</evidence>
<keyword evidence="4" id="KW-1185">Reference proteome</keyword>
<evidence type="ECO:0000259" key="1">
    <source>
        <dbReference type="Pfam" id="PF03108"/>
    </source>
</evidence>
<dbReference type="Pfam" id="PF26130">
    <property type="entry name" value="PB1-like"/>
    <property type="match status" value="1"/>
</dbReference>
<gene>
    <name evidence="3" type="ORF">ACH5RR_041412</name>
</gene>
<feature type="domain" description="PB1-like" evidence="2">
    <location>
        <begin position="12"/>
        <end position="80"/>
    </location>
</feature>
<feature type="domain" description="Transposase MuDR plant" evidence="1">
    <location>
        <begin position="202"/>
        <end position="244"/>
    </location>
</feature>
<name>A0ABD2XWS5_9GENT</name>
<evidence type="ECO:0000313" key="3">
    <source>
        <dbReference type="EMBL" id="KAL3498680.1"/>
    </source>
</evidence>
<proteinExistence type="predicted"/>